<dbReference type="Proteomes" id="UP001209570">
    <property type="component" value="Unassembled WGS sequence"/>
</dbReference>
<feature type="region of interest" description="Disordered" evidence="1">
    <location>
        <begin position="283"/>
        <end position="377"/>
    </location>
</feature>
<keyword evidence="3" id="KW-1185">Reference proteome</keyword>
<gene>
    <name evidence="2" type="ORF">P43SY_009963</name>
</gene>
<feature type="region of interest" description="Disordered" evidence="1">
    <location>
        <begin position="621"/>
        <end position="681"/>
    </location>
</feature>
<feature type="compositionally biased region" description="Low complexity" evidence="1">
    <location>
        <begin position="306"/>
        <end position="338"/>
    </location>
</feature>
<dbReference type="EMBL" id="JAKCXM010000568">
    <property type="protein sequence ID" value="KAJ0392823.1"/>
    <property type="molecule type" value="Genomic_DNA"/>
</dbReference>
<comment type="caution">
    <text evidence="2">The sequence shown here is derived from an EMBL/GenBank/DDBJ whole genome shotgun (WGS) entry which is preliminary data.</text>
</comment>
<feature type="region of interest" description="Disordered" evidence="1">
    <location>
        <begin position="70"/>
        <end position="94"/>
    </location>
</feature>
<evidence type="ECO:0000313" key="3">
    <source>
        <dbReference type="Proteomes" id="UP001209570"/>
    </source>
</evidence>
<feature type="region of interest" description="Disordered" evidence="1">
    <location>
        <begin position="474"/>
        <end position="530"/>
    </location>
</feature>
<feature type="compositionally biased region" description="Low complexity" evidence="1">
    <location>
        <begin position="14"/>
        <end position="35"/>
    </location>
</feature>
<evidence type="ECO:0000313" key="2">
    <source>
        <dbReference type="EMBL" id="KAJ0392823.1"/>
    </source>
</evidence>
<name>A0AAD5Q6B5_PYTIN</name>
<feature type="region of interest" description="Disordered" evidence="1">
    <location>
        <begin position="1"/>
        <end position="36"/>
    </location>
</feature>
<protein>
    <submittedName>
        <fullName evidence="2">Uncharacterized protein</fullName>
    </submittedName>
</protein>
<feature type="compositionally biased region" description="Low complexity" evidence="1">
    <location>
        <begin position="358"/>
        <end position="377"/>
    </location>
</feature>
<proteinExistence type="predicted"/>
<sequence>MVDAAQVNPAGPGSASAEHVASAATVASAESPSVTLKVVDDVVDAASTRPEETSNSADDDDVNLECTQQLPEDDVEVPKTTSSVPQASSSTATPVKAAAPSAVVDELFPSPDEPESVRRFTSVFGPLWSSMEAQGWQVAQGRDALFVSMPGTQFFNFRPNINVFDSKTKACWKWIASAAESDSKDDELIWESLWSVAEKHFGWYTMSSGPETWYVQPNTRFEDFQPNVTIFQTKKRAVLKCLAAEKIQIELGDSVEGHKVIDFSEPAPTKPASSAKKEILFSPAGSKDKNAADSPTSAFTTPPPKRSTTTKSSTAKKQSKKATPSSTEKTPKTATKKAGALVKSASKLLGKTPKGKNTKSANATPSPAPKKTPSKIKTPPLVFHVPEFKCTFGKVYEVLQRRGWYHRAGRFEYDYFSPDYTKETAILNGNYFQSMAELEGFLKDSGMWSDIENELREEHTALVEDLRQEAEAKRQKLKEKNLARSAADKAEKERAKAERAAKSAAKAAAKGSEETTKKSPWRPASASKRKSTFATDLATTTSFKVTIGKIVGKLVQRGWYYKPGRFEYDYFKPNVNEKNAKLNEDYFQSEAELETYLKVSGLWNEIAQELQDEFYASQEKEALRLSQEDGEEQSPAPKKVRRASHEPSPTSQPEEAATVVVSSNSAPQVEAEDEEMPGSTQVAALTNDIWANSNQFEFDE</sequence>
<organism evidence="2 3">
    <name type="scientific">Pythium insidiosum</name>
    <name type="common">Pythiosis disease agent</name>
    <dbReference type="NCBI Taxonomy" id="114742"/>
    <lineage>
        <taxon>Eukaryota</taxon>
        <taxon>Sar</taxon>
        <taxon>Stramenopiles</taxon>
        <taxon>Oomycota</taxon>
        <taxon>Peronosporomycetes</taxon>
        <taxon>Pythiales</taxon>
        <taxon>Pythiaceae</taxon>
        <taxon>Pythium</taxon>
    </lineage>
</organism>
<reference evidence="2" key="1">
    <citation type="submission" date="2021-12" db="EMBL/GenBank/DDBJ databases">
        <title>Prjna785345.</title>
        <authorList>
            <person name="Rujirawat T."/>
            <person name="Krajaejun T."/>
        </authorList>
    </citation>
    <scope>NUCLEOTIDE SEQUENCE</scope>
    <source>
        <strain evidence="2">Pi057C3</strain>
    </source>
</reference>
<feature type="compositionally biased region" description="Basic and acidic residues" evidence="1">
    <location>
        <begin position="474"/>
        <end position="501"/>
    </location>
</feature>
<accession>A0AAD5Q6B5</accession>
<dbReference type="AlphaFoldDB" id="A0AAD5Q6B5"/>
<evidence type="ECO:0000256" key="1">
    <source>
        <dbReference type="SAM" id="MobiDB-lite"/>
    </source>
</evidence>
<feature type="compositionally biased region" description="Polar residues" evidence="1">
    <location>
        <begin position="79"/>
        <end position="93"/>
    </location>
</feature>